<accession>A0A367XF69</accession>
<comment type="caution">
    <text evidence="2">The sequence shown here is derived from an EMBL/GenBank/DDBJ whole genome shotgun (WGS) entry which is preliminary data.</text>
</comment>
<evidence type="ECO:0000313" key="3">
    <source>
        <dbReference type="Proteomes" id="UP000252517"/>
    </source>
</evidence>
<dbReference type="EMBL" id="JPWH01000006">
    <property type="protein sequence ID" value="RCK51302.1"/>
    <property type="molecule type" value="Genomic_DNA"/>
</dbReference>
<keyword evidence="1" id="KW-1133">Transmembrane helix</keyword>
<organism evidence="2 3">
    <name type="scientific">Thalassospira profundimaris</name>
    <dbReference type="NCBI Taxonomy" id="502049"/>
    <lineage>
        <taxon>Bacteria</taxon>
        <taxon>Pseudomonadati</taxon>
        <taxon>Pseudomonadota</taxon>
        <taxon>Alphaproteobacteria</taxon>
        <taxon>Rhodospirillales</taxon>
        <taxon>Thalassospiraceae</taxon>
        <taxon>Thalassospira</taxon>
    </lineage>
</organism>
<dbReference type="Proteomes" id="UP000252517">
    <property type="component" value="Unassembled WGS sequence"/>
</dbReference>
<reference evidence="2 3" key="1">
    <citation type="submission" date="2014-07" db="EMBL/GenBank/DDBJ databases">
        <title>Draft genome sequence of Thalassospira profundimaris S25-3-2.</title>
        <authorList>
            <person name="Lai Q."/>
            <person name="Shao Z."/>
        </authorList>
    </citation>
    <scope>NUCLEOTIDE SEQUENCE [LARGE SCALE GENOMIC DNA]</scope>
    <source>
        <strain evidence="2 3">S25-3-2</strain>
    </source>
</reference>
<evidence type="ECO:0000256" key="1">
    <source>
        <dbReference type="SAM" id="Phobius"/>
    </source>
</evidence>
<protein>
    <submittedName>
        <fullName evidence="2">Uncharacterized protein</fullName>
    </submittedName>
</protein>
<proteinExistence type="predicted"/>
<sequence length="59" mass="6627">MFVWAVLLDPDCAYLKNLMLFVFYPVCGLSGIWIILACADKMAFAKEFAGLTAACTRRF</sequence>
<keyword evidence="1" id="KW-0812">Transmembrane</keyword>
<gene>
    <name evidence="2" type="ORF">TH25_10145</name>
</gene>
<keyword evidence="1" id="KW-0472">Membrane</keyword>
<evidence type="ECO:0000313" key="2">
    <source>
        <dbReference type="EMBL" id="RCK51302.1"/>
    </source>
</evidence>
<name>A0A367XF69_9PROT</name>
<feature type="transmembrane region" description="Helical" evidence="1">
    <location>
        <begin position="20"/>
        <end position="39"/>
    </location>
</feature>
<dbReference type="AlphaFoldDB" id="A0A367XF69"/>